<proteinExistence type="predicted"/>
<evidence type="ECO:0000313" key="1">
    <source>
        <dbReference type="EMBL" id="HGB35964.1"/>
    </source>
</evidence>
<reference evidence="1" key="1">
    <citation type="journal article" date="2020" name="mSystems">
        <title>Genome- and Community-Level Interaction Insights into Carbon Utilization and Element Cycling Functions of Hydrothermarchaeota in Hydrothermal Sediment.</title>
        <authorList>
            <person name="Zhou Z."/>
            <person name="Liu Y."/>
            <person name="Xu W."/>
            <person name="Pan J."/>
            <person name="Luo Z.H."/>
            <person name="Li M."/>
        </authorList>
    </citation>
    <scope>NUCLEOTIDE SEQUENCE [LARGE SCALE GENOMIC DNA]</scope>
    <source>
        <strain evidence="1">SpSt-754</strain>
    </source>
</reference>
<dbReference type="InterPro" id="IPR029062">
    <property type="entry name" value="Class_I_gatase-like"/>
</dbReference>
<comment type="caution">
    <text evidence="1">The sequence shown here is derived from an EMBL/GenBank/DDBJ whole genome shotgun (WGS) entry which is preliminary data.</text>
</comment>
<dbReference type="Gene3D" id="3.40.50.880">
    <property type="match status" value="1"/>
</dbReference>
<dbReference type="SUPFAM" id="SSF52317">
    <property type="entry name" value="Class I glutamine amidotransferase-like"/>
    <property type="match status" value="1"/>
</dbReference>
<gene>
    <name evidence="1" type="ORF">ENV38_03570</name>
</gene>
<evidence type="ECO:0008006" key="2">
    <source>
        <dbReference type="Google" id="ProtNLM"/>
    </source>
</evidence>
<protein>
    <recommendedName>
        <fullName evidence="2">Hydrolase</fullName>
    </recommendedName>
</protein>
<name>A0A7V3KNJ8_UNCW3</name>
<accession>A0A7V3KNJ8</accession>
<organism evidence="1">
    <name type="scientific">candidate division WOR-3 bacterium</name>
    <dbReference type="NCBI Taxonomy" id="2052148"/>
    <lineage>
        <taxon>Bacteria</taxon>
        <taxon>Bacteria division WOR-3</taxon>
    </lineage>
</organism>
<dbReference type="EMBL" id="DTGD01000133">
    <property type="protein sequence ID" value="HGB35964.1"/>
    <property type="molecule type" value="Genomic_DNA"/>
</dbReference>
<sequence length="351" mass="39296">MKIKIFFIFILFVGITWPARILFDYTKSETAGNADWVVDHDYPYPYPSNPNSPTSWDGAISSWGYVLYRAGHQIATLTRTYGITYGNSNNPFDLSKYDVFIMVEPQNPLTTAERDAILNFINNGGGFFMVADHNSSDRDNDGWDSPRVLNAAFENYLGVHFNVTGERPNSWSGESSNINRDPSNPIYNGPFGYVNSIGFWSGTCITLRPNINPQVYGLVWVSGANRDNDSIMFFYGYYGRGKFVGLGDSSPCDDGTGNPADNLYNNWGMYSDSTLILNATVWLIGSTTSVGECSSTGEGIIMRKSDFDQFVNLKNVRVFDAFGREVNSVKEGLYFLQDEESKQLRKVVIVK</sequence>
<dbReference type="AlphaFoldDB" id="A0A7V3KNJ8"/>